<evidence type="ECO:0000256" key="1">
    <source>
        <dbReference type="ARBA" id="ARBA00022729"/>
    </source>
</evidence>
<organism evidence="7 8">
    <name type="scientific">Uliginosibacterium sediminicola</name>
    <dbReference type="NCBI Taxonomy" id="2024550"/>
    <lineage>
        <taxon>Bacteria</taxon>
        <taxon>Pseudomonadati</taxon>
        <taxon>Pseudomonadota</taxon>
        <taxon>Betaproteobacteria</taxon>
        <taxon>Rhodocyclales</taxon>
        <taxon>Zoogloeaceae</taxon>
        <taxon>Uliginosibacterium</taxon>
    </lineage>
</organism>
<dbReference type="InterPro" id="IPR003644">
    <property type="entry name" value="Calx_beta"/>
</dbReference>
<keyword evidence="4" id="KW-0406">Ion transport</keyword>
<evidence type="ECO:0000256" key="3">
    <source>
        <dbReference type="ARBA" id="ARBA00022837"/>
    </source>
</evidence>
<comment type="caution">
    <text evidence="7">The sequence shown here is derived from an EMBL/GenBank/DDBJ whole genome shotgun (WGS) entry which is preliminary data.</text>
</comment>
<dbReference type="NCBIfam" id="NF033682">
    <property type="entry name" value="retention_LapA"/>
    <property type="match status" value="1"/>
</dbReference>
<dbReference type="EMBL" id="JBDIVE010000002">
    <property type="protein sequence ID" value="MEN3068225.1"/>
    <property type="molecule type" value="Genomic_DNA"/>
</dbReference>
<evidence type="ECO:0000313" key="8">
    <source>
        <dbReference type="Proteomes" id="UP001410394"/>
    </source>
</evidence>
<dbReference type="InterPro" id="IPR051171">
    <property type="entry name" value="CaCA"/>
</dbReference>
<dbReference type="InterPro" id="IPR038081">
    <property type="entry name" value="CalX-like_sf"/>
</dbReference>
<accession>A0ABU9YWX0</accession>
<evidence type="ECO:0000256" key="2">
    <source>
        <dbReference type="ARBA" id="ARBA00022737"/>
    </source>
</evidence>
<dbReference type="Pfam" id="PF03160">
    <property type="entry name" value="Calx-beta"/>
    <property type="match status" value="3"/>
</dbReference>
<feature type="domain" description="Calx-beta" evidence="6">
    <location>
        <begin position="531"/>
        <end position="628"/>
    </location>
</feature>
<gene>
    <name evidence="7" type="ORF">ABDB84_07015</name>
</gene>
<sequence>MAEKNNSRTQSTVDHVDGKVWVRTPDGRLHALKAGDHVEAGQVIVTGANSHVALHQGSGNQLNIGPDRTVILDQDVLSNSSPDKTEAAIKPLDSDASQIIAALNSGADPLAALAPTAAGVAGGGADNGHSFVRLLRVVEDVTPQSFGTPSDAPSADAGQTIGGEDRAQVPAETPAPIVVSEVSAARTTEGGNLDFTVTLSQSASTPTTVSLTPNSGTATIGTDTSSSLLVSFDGGSSFTTVTGGSVVVPVGSSSFIVRLPTTDDNISELTETVTLTAGTPANTTPLTGTGTIDDNDVTTITVSGPPDVNEAIGTATYTVTLSTPSALPVTVSYNTSNGTATSGSDFTTSTGTLTFAPGETSKTITVPITNDTVYEGPETFTVNLTTPTNATIGTPTTTVTIHDDGTGTVPPGTTPDDDRPAVGTVSSPSVLEGGNLDFTITLTHASTTATTVTLVPASGTATLGTDTTGSVLVSFDGGSSFTSVTGSTVSVPAGATSFVVRVPTVDDVISESTETITLGASTPINTSAVVGTGSILDNDSSTLSISGPSDVNEAATAVTYTVTLSTPSSSAVTVNYSTANGTATAGADYTANSGTLTFAPGETSKTITVAILNDTVYEGAETFSVNLS</sequence>
<feature type="domain" description="Calx-beta" evidence="6">
    <location>
        <begin position="288"/>
        <end position="385"/>
    </location>
</feature>
<dbReference type="InterPro" id="IPR047777">
    <property type="entry name" value="LapA-like_RM"/>
</dbReference>
<evidence type="ECO:0000256" key="4">
    <source>
        <dbReference type="ARBA" id="ARBA00023065"/>
    </source>
</evidence>
<dbReference type="RefSeq" id="WP_345918983.1">
    <property type="nucleotide sequence ID" value="NZ_JBDIVE010000002.1"/>
</dbReference>
<evidence type="ECO:0000256" key="5">
    <source>
        <dbReference type="SAM" id="MobiDB-lite"/>
    </source>
</evidence>
<feature type="non-terminal residue" evidence="7">
    <location>
        <position position="628"/>
    </location>
</feature>
<dbReference type="PANTHER" id="PTHR11878:SF65">
    <property type="entry name" value="NA_CA-EXCHANGE PROTEIN, ISOFORM G"/>
    <property type="match status" value="1"/>
</dbReference>
<dbReference type="Gene3D" id="2.60.40.2030">
    <property type="match status" value="4"/>
</dbReference>
<evidence type="ECO:0000259" key="6">
    <source>
        <dbReference type="SMART" id="SM00237"/>
    </source>
</evidence>
<reference evidence="7 8" key="1">
    <citation type="journal article" date="2018" name="Int. J. Syst. Evol. Microbiol.">
        <title>Uliginosibacterium sediminicola sp. nov., isolated from freshwater sediment.</title>
        <authorList>
            <person name="Hwang W.M."/>
            <person name="Kim S.M."/>
            <person name="Kang K."/>
            <person name="Ahn T.Y."/>
        </authorList>
    </citation>
    <scope>NUCLEOTIDE SEQUENCE [LARGE SCALE GENOMIC DNA]</scope>
    <source>
        <strain evidence="7 8">M1-21</strain>
    </source>
</reference>
<feature type="compositionally biased region" description="Low complexity" evidence="5">
    <location>
        <begin position="402"/>
        <end position="411"/>
    </location>
</feature>
<proteinExistence type="predicted"/>
<protein>
    <submittedName>
        <fullName evidence="7">Retention module-containing protein</fullName>
    </submittedName>
</protein>
<keyword evidence="2" id="KW-0677">Repeat</keyword>
<keyword evidence="1" id="KW-0732">Signal</keyword>
<keyword evidence="8" id="KW-1185">Reference proteome</keyword>
<dbReference type="Proteomes" id="UP001410394">
    <property type="component" value="Unassembled WGS sequence"/>
</dbReference>
<keyword evidence="3" id="KW-0106">Calcium</keyword>
<evidence type="ECO:0000313" key="7">
    <source>
        <dbReference type="EMBL" id="MEN3068225.1"/>
    </source>
</evidence>
<dbReference type="SUPFAM" id="SSF141072">
    <property type="entry name" value="CalX-like"/>
    <property type="match status" value="4"/>
</dbReference>
<feature type="region of interest" description="Disordered" evidence="5">
    <location>
        <begin position="145"/>
        <end position="170"/>
    </location>
</feature>
<dbReference type="PANTHER" id="PTHR11878">
    <property type="entry name" value="SODIUM/CALCIUM EXCHANGER"/>
    <property type="match status" value="1"/>
</dbReference>
<feature type="region of interest" description="Disordered" evidence="5">
    <location>
        <begin position="402"/>
        <end position="421"/>
    </location>
</feature>
<keyword evidence="4" id="KW-0813">Transport</keyword>
<dbReference type="SMART" id="SM00237">
    <property type="entry name" value="Calx_beta"/>
    <property type="match status" value="2"/>
</dbReference>
<name>A0ABU9YWX0_9RHOO</name>